<gene>
    <name evidence="2" type="primary">OSJNBb0011A08.19</name>
</gene>
<accession>Q94LS0</accession>
<evidence type="ECO:0000256" key="1">
    <source>
        <dbReference type="SAM" id="MobiDB-lite"/>
    </source>
</evidence>
<feature type="compositionally biased region" description="Low complexity" evidence="1">
    <location>
        <begin position="28"/>
        <end position="52"/>
    </location>
</feature>
<evidence type="ECO:0000313" key="3">
    <source>
        <dbReference type="Proteomes" id="UP000000763"/>
    </source>
</evidence>
<organism evidence="2 3">
    <name type="scientific">Oryza sativa subsp. japonica</name>
    <name type="common">Rice</name>
    <dbReference type="NCBI Taxonomy" id="39947"/>
    <lineage>
        <taxon>Eukaryota</taxon>
        <taxon>Viridiplantae</taxon>
        <taxon>Streptophyta</taxon>
        <taxon>Embryophyta</taxon>
        <taxon>Tracheophyta</taxon>
        <taxon>Spermatophyta</taxon>
        <taxon>Magnoliopsida</taxon>
        <taxon>Liliopsida</taxon>
        <taxon>Poales</taxon>
        <taxon>Poaceae</taxon>
        <taxon>BOP clade</taxon>
        <taxon>Oryzoideae</taxon>
        <taxon>Oryzeae</taxon>
        <taxon>Oryzinae</taxon>
        <taxon>Oryza</taxon>
        <taxon>Oryza sativa</taxon>
    </lineage>
</organism>
<protein>
    <submittedName>
        <fullName evidence="2">Uncharacterized protein</fullName>
    </submittedName>
</protein>
<feature type="compositionally biased region" description="Basic and acidic residues" evidence="1">
    <location>
        <begin position="10"/>
        <end position="27"/>
    </location>
</feature>
<dbReference type="EMBL" id="AC034258">
    <property type="protein sequence ID" value="AAK54284.1"/>
    <property type="molecule type" value="Genomic_DNA"/>
</dbReference>
<dbReference type="AlphaFoldDB" id="Q94LS0"/>
<feature type="compositionally biased region" description="Basic and acidic residues" evidence="1">
    <location>
        <begin position="53"/>
        <end position="64"/>
    </location>
</feature>
<sequence>MTAARRRGARGGEETGARRRDRRRDGTRLGAATRRAVTGRVGAWGDGMAARRGSGEGRGARGDDATVTTMARGAQGGDGDGGGARRGATARGGRRRWCVGAGSGRLGAEMGEEGEG</sequence>
<evidence type="ECO:0000313" key="2">
    <source>
        <dbReference type="EMBL" id="AAK54284.1"/>
    </source>
</evidence>
<proteinExistence type="predicted"/>
<feature type="compositionally biased region" description="Gly residues" evidence="1">
    <location>
        <begin position="74"/>
        <end position="85"/>
    </location>
</feature>
<reference evidence="3" key="2">
    <citation type="journal article" date="2008" name="Nucleic Acids Res.">
        <title>The rice annotation project database (RAP-DB): 2008 update.</title>
        <authorList>
            <consortium name="The rice annotation project (RAP)"/>
        </authorList>
    </citation>
    <scope>GENOME REANNOTATION</scope>
    <source>
        <strain evidence="3">cv. Nipponbare</strain>
    </source>
</reference>
<name>Q94LS0_ORYSJ</name>
<feature type="region of interest" description="Disordered" evidence="1">
    <location>
        <begin position="1"/>
        <end position="116"/>
    </location>
</feature>
<reference evidence="3" key="1">
    <citation type="journal article" date="2005" name="Nature">
        <title>The map-based sequence of the rice genome.</title>
        <authorList>
            <consortium name="International rice genome sequencing project (IRGSP)"/>
            <person name="Matsumoto T."/>
            <person name="Wu J."/>
            <person name="Kanamori H."/>
            <person name="Katayose Y."/>
            <person name="Fujisawa M."/>
            <person name="Namiki N."/>
            <person name="Mizuno H."/>
            <person name="Yamamoto K."/>
            <person name="Antonio B.A."/>
            <person name="Baba T."/>
            <person name="Sakata K."/>
            <person name="Nagamura Y."/>
            <person name="Aoki H."/>
            <person name="Arikawa K."/>
            <person name="Arita K."/>
            <person name="Bito T."/>
            <person name="Chiden Y."/>
            <person name="Fujitsuka N."/>
            <person name="Fukunaka R."/>
            <person name="Hamada M."/>
            <person name="Harada C."/>
            <person name="Hayashi A."/>
            <person name="Hijishita S."/>
            <person name="Honda M."/>
            <person name="Hosokawa S."/>
            <person name="Ichikawa Y."/>
            <person name="Idonuma A."/>
            <person name="Iijima M."/>
            <person name="Ikeda M."/>
            <person name="Ikeno M."/>
            <person name="Ito K."/>
            <person name="Ito S."/>
            <person name="Ito T."/>
            <person name="Ito Y."/>
            <person name="Ito Y."/>
            <person name="Iwabuchi A."/>
            <person name="Kamiya K."/>
            <person name="Karasawa W."/>
            <person name="Kurita K."/>
            <person name="Katagiri S."/>
            <person name="Kikuta A."/>
            <person name="Kobayashi H."/>
            <person name="Kobayashi N."/>
            <person name="Machita K."/>
            <person name="Maehara T."/>
            <person name="Masukawa M."/>
            <person name="Mizubayashi T."/>
            <person name="Mukai Y."/>
            <person name="Nagasaki H."/>
            <person name="Nagata Y."/>
            <person name="Naito S."/>
            <person name="Nakashima M."/>
            <person name="Nakama Y."/>
            <person name="Nakamichi Y."/>
            <person name="Nakamura M."/>
            <person name="Meguro A."/>
            <person name="Negishi M."/>
            <person name="Ohta I."/>
            <person name="Ohta T."/>
            <person name="Okamoto M."/>
            <person name="Ono N."/>
            <person name="Saji S."/>
            <person name="Sakaguchi M."/>
            <person name="Sakai K."/>
            <person name="Shibata M."/>
            <person name="Shimokawa T."/>
            <person name="Song J."/>
            <person name="Takazaki Y."/>
            <person name="Terasawa K."/>
            <person name="Tsugane M."/>
            <person name="Tsuji K."/>
            <person name="Ueda S."/>
            <person name="Waki K."/>
            <person name="Yamagata H."/>
            <person name="Yamamoto M."/>
            <person name="Yamamoto S."/>
            <person name="Yamane H."/>
            <person name="Yoshiki S."/>
            <person name="Yoshihara R."/>
            <person name="Yukawa K."/>
            <person name="Zhong H."/>
            <person name="Yano M."/>
            <person name="Yuan Q."/>
            <person name="Ouyang S."/>
            <person name="Liu J."/>
            <person name="Jones K.M."/>
            <person name="Gansberger K."/>
            <person name="Moffat K."/>
            <person name="Hill J."/>
            <person name="Bera J."/>
            <person name="Fadrosh D."/>
            <person name="Jin S."/>
            <person name="Johri S."/>
            <person name="Kim M."/>
            <person name="Overton L."/>
            <person name="Reardon M."/>
            <person name="Tsitrin T."/>
            <person name="Vuong H."/>
            <person name="Weaver B."/>
            <person name="Ciecko A."/>
            <person name="Tallon L."/>
            <person name="Jackson J."/>
            <person name="Pai G."/>
            <person name="Aken S.V."/>
            <person name="Utterback T."/>
            <person name="Reidmuller S."/>
            <person name="Feldblyum T."/>
            <person name="Hsiao J."/>
            <person name="Zismann V."/>
            <person name="Iobst S."/>
            <person name="de Vazeille A.R."/>
            <person name="Buell C.R."/>
            <person name="Ying K."/>
            <person name="Li Y."/>
            <person name="Lu T."/>
            <person name="Huang Y."/>
            <person name="Zhao Q."/>
            <person name="Feng Q."/>
            <person name="Zhang L."/>
            <person name="Zhu J."/>
            <person name="Weng Q."/>
            <person name="Mu J."/>
            <person name="Lu Y."/>
            <person name="Fan D."/>
            <person name="Liu Y."/>
            <person name="Guan J."/>
            <person name="Zhang Y."/>
            <person name="Yu S."/>
            <person name="Liu X."/>
            <person name="Zhang Y."/>
            <person name="Hong G."/>
            <person name="Han B."/>
            <person name="Choisne N."/>
            <person name="Demange N."/>
            <person name="Orjeda G."/>
            <person name="Samain S."/>
            <person name="Cattolico L."/>
            <person name="Pelletier E."/>
            <person name="Couloux A."/>
            <person name="Segurens B."/>
            <person name="Wincker P."/>
            <person name="D'Hont A."/>
            <person name="Scarpelli C."/>
            <person name="Weissenbach J."/>
            <person name="Salanoubat M."/>
            <person name="Quetier F."/>
            <person name="Yu Y."/>
            <person name="Kim H.R."/>
            <person name="Rambo T."/>
            <person name="Currie J."/>
            <person name="Collura K."/>
            <person name="Luo M."/>
            <person name="Yang T."/>
            <person name="Ammiraju J.S.S."/>
            <person name="Engler F."/>
            <person name="Soderlund C."/>
            <person name="Wing R.A."/>
            <person name="Palmer L.E."/>
            <person name="de la Bastide M."/>
            <person name="Spiegel L."/>
            <person name="Nascimento L."/>
            <person name="Zutavern T."/>
            <person name="O'Shaughnessy A."/>
            <person name="Dike S."/>
            <person name="Dedhia N."/>
            <person name="Preston R."/>
            <person name="Balija V."/>
            <person name="McCombie W.R."/>
            <person name="Chow T."/>
            <person name="Chen H."/>
            <person name="Chung M."/>
            <person name="Chen C."/>
            <person name="Shaw J."/>
            <person name="Wu H."/>
            <person name="Hsiao K."/>
            <person name="Chao Y."/>
            <person name="Chu M."/>
            <person name="Cheng C."/>
            <person name="Hour A."/>
            <person name="Lee P."/>
            <person name="Lin S."/>
            <person name="Lin Y."/>
            <person name="Liou J."/>
            <person name="Liu S."/>
            <person name="Hsing Y."/>
            <person name="Raghuvanshi S."/>
            <person name="Mohanty A."/>
            <person name="Bharti A.K."/>
            <person name="Gaur A."/>
            <person name="Gupta V."/>
            <person name="Kumar D."/>
            <person name="Ravi V."/>
            <person name="Vij S."/>
            <person name="Kapur A."/>
            <person name="Khurana P."/>
            <person name="Khurana P."/>
            <person name="Khurana J.P."/>
            <person name="Tyagi A.K."/>
            <person name="Gaikwad K."/>
            <person name="Singh A."/>
            <person name="Dalal V."/>
            <person name="Srivastava S."/>
            <person name="Dixit A."/>
            <person name="Pal A.K."/>
            <person name="Ghazi I.A."/>
            <person name="Yadav M."/>
            <person name="Pandit A."/>
            <person name="Bhargava A."/>
            <person name="Sureshbabu K."/>
            <person name="Batra K."/>
            <person name="Sharma T.R."/>
            <person name="Mohapatra T."/>
            <person name="Singh N.K."/>
            <person name="Messing J."/>
            <person name="Nelson A.B."/>
            <person name="Fuks G."/>
            <person name="Kavchok S."/>
            <person name="Keizer G."/>
            <person name="Linton E."/>
            <person name="Llaca V."/>
            <person name="Song R."/>
            <person name="Tanyolac B."/>
            <person name="Young S."/>
            <person name="Ho-Il K."/>
            <person name="Hahn J.H."/>
            <person name="Sangsakoo G."/>
            <person name="Vanavichit A."/>
            <person name="de Mattos Luiz.A.T."/>
            <person name="Zimmer P.D."/>
            <person name="Malone G."/>
            <person name="Dellagostin O."/>
            <person name="de Oliveira A.C."/>
            <person name="Bevan M."/>
            <person name="Bancroft I."/>
            <person name="Minx P."/>
            <person name="Cordum H."/>
            <person name="Wilson R."/>
            <person name="Cheng Z."/>
            <person name="Jin W."/>
            <person name="Jiang J."/>
            <person name="Leong S.A."/>
            <person name="Iwama H."/>
            <person name="Gojobori T."/>
            <person name="Itoh T."/>
            <person name="Niimura Y."/>
            <person name="Fujii Y."/>
            <person name="Habara T."/>
            <person name="Sakai H."/>
            <person name="Sato Y."/>
            <person name="Wilson G."/>
            <person name="Kumar K."/>
            <person name="McCouch S."/>
            <person name="Juretic N."/>
            <person name="Hoen D."/>
            <person name="Wright S."/>
            <person name="Bruskiewich R."/>
            <person name="Bureau T."/>
            <person name="Miyao A."/>
            <person name="Hirochika H."/>
            <person name="Nishikawa T."/>
            <person name="Kadowaki K."/>
            <person name="Sugiura M."/>
            <person name="Burr B."/>
            <person name="Sasaki T."/>
        </authorList>
    </citation>
    <scope>NUCLEOTIDE SEQUENCE [LARGE SCALE GENOMIC DNA]</scope>
    <source>
        <strain evidence="3">cv. Nipponbare</strain>
    </source>
</reference>
<dbReference type="Proteomes" id="UP000000763">
    <property type="component" value="Chromosome 10"/>
</dbReference>